<reference evidence="2" key="1">
    <citation type="submission" date="2016-06" db="EMBL/GenBank/DDBJ databases">
        <title>Parallel loss of symbiosis genes in relatives of nitrogen-fixing non-legume Parasponia.</title>
        <authorList>
            <person name="Van Velzen R."/>
            <person name="Holmer R."/>
            <person name="Bu F."/>
            <person name="Rutten L."/>
            <person name="Van Zeijl A."/>
            <person name="Liu W."/>
            <person name="Santuari L."/>
            <person name="Cao Q."/>
            <person name="Sharma T."/>
            <person name="Shen D."/>
            <person name="Roswanjaya Y."/>
            <person name="Wardhani T."/>
            <person name="Kalhor M.S."/>
            <person name="Jansen J."/>
            <person name="Van den Hoogen J."/>
            <person name="Gungor B."/>
            <person name="Hartog M."/>
            <person name="Hontelez J."/>
            <person name="Verver J."/>
            <person name="Yang W.-C."/>
            <person name="Schijlen E."/>
            <person name="Repin R."/>
            <person name="Schilthuizen M."/>
            <person name="Schranz E."/>
            <person name="Heidstra R."/>
            <person name="Miyata K."/>
            <person name="Fedorova E."/>
            <person name="Kohlen W."/>
            <person name="Bisseling T."/>
            <person name="Smit S."/>
            <person name="Geurts R."/>
        </authorList>
    </citation>
    <scope>NUCLEOTIDE SEQUENCE [LARGE SCALE GENOMIC DNA]</scope>
    <source>
        <strain evidence="2">cv. WU1-14</strain>
    </source>
</reference>
<proteinExistence type="predicted"/>
<evidence type="ECO:0000313" key="1">
    <source>
        <dbReference type="EMBL" id="PON80513.1"/>
    </source>
</evidence>
<dbReference type="Proteomes" id="UP000237105">
    <property type="component" value="Unassembled WGS sequence"/>
</dbReference>
<dbReference type="OrthoDB" id="10422741at2759"/>
<protein>
    <submittedName>
        <fullName evidence="1">Uncharacterized protein</fullName>
    </submittedName>
</protein>
<comment type="caution">
    <text evidence="1">The sequence shown here is derived from an EMBL/GenBank/DDBJ whole genome shotgun (WGS) entry which is preliminary data.</text>
</comment>
<evidence type="ECO:0000313" key="2">
    <source>
        <dbReference type="Proteomes" id="UP000237105"/>
    </source>
</evidence>
<name>A0A2P5E4Q2_PARAD</name>
<accession>A0A2P5E4Q2</accession>
<organism evidence="1 2">
    <name type="scientific">Parasponia andersonii</name>
    <name type="common">Sponia andersonii</name>
    <dbReference type="NCBI Taxonomy" id="3476"/>
    <lineage>
        <taxon>Eukaryota</taxon>
        <taxon>Viridiplantae</taxon>
        <taxon>Streptophyta</taxon>
        <taxon>Embryophyta</taxon>
        <taxon>Tracheophyta</taxon>
        <taxon>Spermatophyta</taxon>
        <taxon>Magnoliopsida</taxon>
        <taxon>eudicotyledons</taxon>
        <taxon>Gunneridae</taxon>
        <taxon>Pentapetalae</taxon>
        <taxon>rosids</taxon>
        <taxon>fabids</taxon>
        <taxon>Rosales</taxon>
        <taxon>Cannabaceae</taxon>
        <taxon>Parasponia</taxon>
    </lineage>
</organism>
<dbReference type="EMBL" id="JXTB01000001">
    <property type="protein sequence ID" value="PON80513.1"/>
    <property type="molecule type" value="Genomic_DNA"/>
</dbReference>
<gene>
    <name evidence="1" type="ORF">PanWU01x14_000690</name>
</gene>
<sequence>MEYTNKHTTTCHPKFNQHILNLIPNSSGVICNIKIEGNSHLSLKLLWLGGRVSVSSRGLSSHNCSLSQKKQKWMSVSQVPLVTCLLPCTYLRRTVMDLAFLLHEDIKVPEKTVDKTSMKKYTLRF</sequence>
<dbReference type="AlphaFoldDB" id="A0A2P5E4Q2"/>
<keyword evidence="2" id="KW-1185">Reference proteome</keyword>